<dbReference type="AlphaFoldDB" id="A0A1T2X6F6"/>
<dbReference type="RefSeq" id="WP_078501246.1">
    <property type="nucleotide sequence ID" value="NZ_MSZX01000009.1"/>
</dbReference>
<dbReference type="EMBL" id="MSZX01000009">
    <property type="protein sequence ID" value="OPA75173.1"/>
    <property type="molecule type" value="Genomic_DNA"/>
</dbReference>
<name>A0A1T2X6F6_9BACL</name>
<protein>
    <submittedName>
        <fullName evidence="1">Uncharacterized protein</fullName>
    </submittedName>
</protein>
<sequence>MELFEEIFHKQVDEEPAINSNKQEMIRPKIDRINAGDFDNNKELSPLCQFFIAQFISTDMNGVLYLPIVEEKYYRQIIEEIAPCFDMIRKVTKGNEVQIMLQTIKDNAKNKFLNLKVNNNLNPIVYDLYNKETNEKSYSKIKRFNVTLDQISITNEYDIEGIWDFIYNTFMELNDCVILMPNEWSFDSSFKDHIAVRAFASVCKSMQVTVDCDNNKIVAIILT</sequence>
<dbReference type="OrthoDB" id="2625187at2"/>
<evidence type="ECO:0000313" key="1">
    <source>
        <dbReference type="EMBL" id="OPA75173.1"/>
    </source>
</evidence>
<accession>A0A1T2X6F6</accession>
<proteinExistence type="predicted"/>
<dbReference type="Proteomes" id="UP000190188">
    <property type="component" value="Unassembled WGS sequence"/>
</dbReference>
<gene>
    <name evidence="1" type="ORF">BVG16_21445</name>
</gene>
<comment type="caution">
    <text evidence="1">The sequence shown here is derived from an EMBL/GenBank/DDBJ whole genome shotgun (WGS) entry which is preliminary data.</text>
</comment>
<keyword evidence="2" id="KW-1185">Reference proteome</keyword>
<evidence type="ECO:0000313" key="2">
    <source>
        <dbReference type="Proteomes" id="UP000190188"/>
    </source>
</evidence>
<reference evidence="1 2" key="1">
    <citation type="submission" date="2017-01" db="EMBL/GenBank/DDBJ databases">
        <title>Genome analysis of Paenibacillus selenitrireducens ES3-24.</title>
        <authorList>
            <person name="Xu D."/>
            <person name="Yao R."/>
            <person name="Zheng S."/>
        </authorList>
    </citation>
    <scope>NUCLEOTIDE SEQUENCE [LARGE SCALE GENOMIC DNA]</scope>
    <source>
        <strain evidence="1 2">ES3-24</strain>
    </source>
</reference>
<organism evidence="1 2">
    <name type="scientific">Paenibacillus selenitireducens</name>
    <dbReference type="NCBI Taxonomy" id="1324314"/>
    <lineage>
        <taxon>Bacteria</taxon>
        <taxon>Bacillati</taxon>
        <taxon>Bacillota</taxon>
        <taxon>Bacilli</taxon>
        <taxon>Bacillales</taxon>
        <taxon>Paenibacillaceae</taxon>
        <taxon>Paenibacillus</taxon>
    </lineage>
</organism>